<evidence type="ECO:0000256" key="4">
    <source>
        <dbReference type="ARBA" id="ARBA00022692"/>
    </source>
</evidence>
<dbReference type="PROSITE" id="PS50850">
    <property type="entry name" value="MFS"/>
    <property type="match status" value="1"/>
</dbReference>
<feature type="domain" description="Major facilitator superfamily (MFS) profile" evidence="8">
    <location>
        <begin position="14"/>
        <end position="400"/>
    </location>
</feature>
<evidence type="ECO:0000259" key="8">
    <source>
        <dbReference type="PROSITE" id="PS50850"/>
    </source>
</evidence>
<dbReference type="SUPFAM" id="SSF103473">
    <property type="entry name" value="MFS general substrate transporter"/>
    <property type="match status" value="1"/>
</dbReference>
<gene>
    <name evidence="9" type="ORF">D3Y57_03935</name>
</gene>
<dbReference type="PANTHER" id="PTHR23513">
    <property type="entry name" value="INTEGRAL MEMBRANE EFFLUX PROTEIN-RELATED"/>
    <property type="match status" value="1"/>
</dbReference>
<keyword evidence="3" id="KW-1003">Cell membrane</keyword>
<dbReference type="RefSeq" id="WP_121151524.1">
    <property type="nucleotide sequence ID" value="NZ_CP032828.1"/>
</dbReference>
<organism evidence="9 10">
    <name type="scientific">Sphingomonas paeninsulae</name>
    <dbReference type="NCBI Taxonomy" id="2319844"/>
    <lineage>
        <taxon>Bacteria</taxon>
        <taxon>Pseudomonadati</taxon>
        <taxon>Pseudomonadota</taxon>
        <taxon>Alphaproteobacteria</taxon>
        <taxon>Sphingomonadales</taxon>
        <taxon>Sphingomonadaceae</taxon>
        <taxon>Sphingomonas</taxon>
    </lineage>
</organism>
<feature type="transmembrane region" description="Helical" evidence="7">
    <location>
        <begin position="258"/>
        <end position="276"/>
    </location>
</feature>
<feature type="transmembrane region" description="Helical" evidence="7">
    <location>
        <begin position="225"/>
        <end position="246"/>
    </location>
</feature>
<evidence type="ECO:0000256" key="6">
    <source>
        <dbReference type="ARBA" id="ARBA00023136"/>
    </source>
</evidence>
<dbReference type="Pfam" id="PF05977">
    <property type="entry name" value="MFS_3"/>
    <property type="match status" value="1"/>
</dbReference>
<feature type="transmembrane region" description="Helical" evidence="7">
    <location>
        <begin position="374"/>
        <end position="395"/>
    </location>
</feature>
<geneLocation type="plasmid" evidence="9">
    <name>unnamed1</name>
</geneLocation>
<dbReference type="GO" id="GO:0005886">
    <property type="term" value="C:plasma membrane"/>
    <property type="evidence" value="ECO:0007669"/>
    <property type="project" value="UniProtKB-SubCell"/>
</dbReference>
<dbReference type="InterPro" id="IPR010290">
    <property type="entry name" value="TM_effector"/>
</dbReference>
<evidence type="ECO:0000256" key="5">
    <source>
        <dbReference type="ARBA" id="ARBA00022989"/>
    </source>
</evidence>
<feature type="transmembrane region" description="Helical" evidence="7">
    <location>
        <begin position="52"/>
        <end position="72"/>
    </location>
</feature>
<feature type="transmembrane region" description="Helical" evidence="7">
    <location>
        <begin position="20"/>
        <end position="40"/>
    </location>
</feature>
<dbReference type="InterPro" id="IPR020846">
    <property type="entry name" value="MFS_dom"/>
</dbReference>
<evidence type="ECO:0000313" key="10">
    <source>
        <dbReference type="Proteomes" id="UP000276254"/>
    </source>
</evidence>
<dbReference type="Proteomes" id="UP000276254">
    <property type="component" value="Plasmid unnamed1"/>
</dbReference>
<dbReference type="OrthoDB" id="9809918at2"/>
<dbReference type="GO" id="GO:0022857">
    <property type="term" value="F:transmembrane transporter activity"/>
    <property type="evidence" value="ECO:0007669"/>
    <property type="project" value="InterPro"/>
</dbReference>
<comment type="subcellular location">
    <subcellularLocation>
        <location evidence="1">Cell membrane</location>
        <topology evidence="1">Multi-pass membrane protein</topology>
    </subcellularLocation>
</comment>
<dbReference type="InterPro" id="IPR036259">
    <property type="entry name" value="MFS_trans_sf"/>
</dbReference>
<dbReference type="EMBL" id="CP032828">
    <property type="protein sequence ID" value="AYJ85185.1"/>
    <property type="molecule type" value="Genomic_DNA"/>
</dbReference>
<evidence type="ECO:0000256" key="3">
    <source>
        <dbReference type="ARBA" id="ARBA00022475"/>
    </source>
</evidence>
<feature type="transmembrane region" description="Helical" evidence="7">
    <location>
        <begin position="346"/>
        <end position="368"/>
    </location>
</feature>
<keyword evidence="10" id="KW-1185">Reference proteome</keyword>
<evidence type="ECO:0000256" key="2">
    <source>
        <dbReference type="ARBA" id="ARBA00022448"/>
    </source>
</evidence>
<dbReference type="Gene3D" id="1.20.1250.20">
    <property type="entry name" value="MFS general substrate transporter like domains"/>
    <property type="match status" value="1"/>
</dbReference>
<dbReference type="AlphaFoldDB" id="A0A494TJ69"/>
<evidence type="ECO:0000313" key="9">
    <source>
        <dbReference type="EMBL" id="AYJ85185.1"/>
    </source>
</evidence>
<feature type="transmembrane region" description="Helical" evidence="7">
    <location>
        <begin position="79"/>
        <end position="98"/>
    </location>
</feature>
<keyword evidence="2" id="KW-0813">Transport</keyword>
<dbReference type="KEGG" id="spha:D3Y57_03935"/>
<accession>A0A494TJ69</accession>
<keyword evidence="5 7" id="KW-1133">Transmembrane helix</keyword>
<proteinExistence type="predicted"/>
<keyword evidence="9" id="KW-0614">Plasmid</keyword>
<keyword evidence="4 7" id="KW-0812">Transmembrane</keyword>
<name>A0A494TJ69_SPHPE</name>
<evidence type="ECO:0000256" key="7">
    <source>
        <dbReference type="SAM" id="Phobius"/>
    </source>
</evidence>
<evidence type="ECO:0000256" key="1">
    <source>
        <dbReference type="ARBA" id="ARBA00004651"/>
    </source>
</evidence>
<keyword evidence="6 7" id="KW-0472">Membrane</keyword>
<feature type="transmembrane region" description="Helical" evidence="7">
    <location>
        <begin position="311"/>
        <end position="334"/>
    </location>
</feature>
<dbReference type="PANTHER" id="PTHR23513:SF11">
    <property type="entry name" value="STAPHYLOFERRIN A TRANSPORTER"/>
    <property type="match status" value="1"/>
</dbReference>
<protein>
    <submittedName>
        <fullName evidence="9">MFS transporter</fullName>
    </submittedName>
</protein>
<feature type="transmembrane region" description="Helical" evidence="7">
    <location>
        <begin position="288"/>
        <end position="305"/>
    </location>
</feature>
<sequence length="410" mass="42429">MRKGGALAPFRQPVFRAIWVATLISNFGAVIQSTGAAWMMTTLTGSPRMVALVQSSATLPIMLLALFSGAVADSYDRRRVMLIAQIVMLAASATLAVLTFMDEVVPAVLLLCTLVVGCGTALHGPSWQASIRAQVPIEDLPAAVALNSINFNLARSVGPAIGGALMALFGAAANFTVNTCSYIALIVVLLRWKPHFDHAPQPERLVPAIRTGVVAAYGTPAVRCALIRAAIFGLSGAGLWALMPLVAHDILHGNQSDFGLILGTFGIGSIGGALVATRARRQFGTERVVAMGTFIYAAGTAGAALSPTLGWTLLAAALAGSAWVTVLSSINVTVQIAAPHAVVGRCLALYHMHAFGGLAIGSLLWGSIAEATSVSTAIFVSAFALCISLILSIPLPLPGIVSQKTEEALA</sequence>
<dbReference type="CDD" id="cd06173">
    <property type="entry name" value="MFS_MefA_like"/>
    <property type="match status" value="1"/>
</dbReference>
<reference evidence="9 10" key="1">
    <citation type="submission" date="2018-09" db="EMBL/GenBank/DDBJ databases">
        <title>Sphingomonas peninsula sp. nov., isolated from fildes peninsula, Antarctic soil.</title>
        <authorList>
            <person name="Yingchao G."/>
        </authorList>
    </citation>
    <scope>NUCLEOTIDE SEQUENCE [LARGE SCALE GENOMIC DNA]</scope>
    <source>
        <strain evidence="9 10">YZ-8</strain>
        <plasmid evidence="9 10">unnamed1</plasmid>
    </source>
</reference>